<dbReference type="Pfam" id="PF13432">
    <property type="entry name" value="TPR_16"/>
    <property type="match status" value="1"/>
</dbReference>
<evidence type="ECO:0008006" key="7">
    <source>
        <dbReference type="Google" id="ProtNLM"/>
    </source>
</evidence>
<sequence length="566" mass="63157">MYTGLLQAQTVLPAPSTAPLFSKADSLLLSGKTDSAAVLFHQLAQNALHSRDTAALQKAWLELGKVNLLREKWDEALNSYLTSLQYARPGITPKTTADAYIGIGVVYSRLRNFAQAEVYLQKSLALLQTEDRDRLKALANLAGVYMETGDNTHTLATHQQALQLAAKLQAPLVSAVLYTNLSNYYIKTNNWPAAISSARQSLHLRDSLHKPLSVITCNNLGYALVQSGKVQEGLQWYQQALPLATLAEKKQLLLNLSNGNTSAGNYQQAIAYFKQYDAVKDTIAQKQYDQRVAEIAAKYETADKQQRIARLEAENKTRKRQLQQWLTGSLIVLALLAGILYLRFKNMKVRQQLEQSKTRRQLLQVQLNPHFIFNALHHIQQYIYRNDAKSSMTYLNSFSRLIRLILEHSDVETTSLEEEIEMLEHYLTLQQSGNPSLSFTINTAPELPTADIHLPVMLLQPFVENAVIHGVKNKAQGHVTLTFTTTGQHLQVVITDNGKGIHAAAGNTANTLHRSMGRSIVNQRIAEFNKANKQAIQLKIENATTDADYPGTAVHLFIPLTITAPE</sequence>
<keyword evidence="2" id="KW-1133">Transmembrane helix</keyword>
<dbReference type="SUPFAM" id="SSF55874">
    <property type="entry name" value="ATPase domain of HSP90 chaperone/DNA topoisomerase II/histidine kinase"/>
    <property type="match status" value="1"/>
</dbReference>
<accession>A0A917MZH8</accession>
<gene>
    <name evidence="5" type="ORF">GCM10011379_39380</name>
</gene>
<protein>
    <recommendedName>
        <fullName evidence="7">Tetratricopeptide repeat protein</fullName>
    </recommendedName>
</protein>
<dbReference type="PANTHER" id="PTHR34220">
    <property type="entry name" value="SENSOR HISTIDINE KINASE YPDA"/>
    <property type="match status" value="1"/>
</dbReference>
<proteinExistence type="predicted"/>
<dbReference type="InterPro" id="IPR019734">
    <property type="entry name" value="TPR_rpt"/>
</dbReference>
<reference evidence="5" key="1">
    <citation type="journal article" date="2014" name="Int. J. Syst. Evol. Microbiol.">
        <title>Complete genome sequence of Corynebacterium casei LMG S-19264T (=DSM 44701T), isolated from a smear-ripened cheese.</title>
        <authorList>
            <consortium name="US DOE Joint Genome Institute (JGI-PGF)"/>
            <person name="Walter F."/>
            <person name="Albersmeier A."/>
            <person name="Kalinowski J."/>
            <person name="Ruckert C."/>
        </authorList>
    </citation>
    <scope>NUCLEOTIDE SEQUENCE</scope>
    <source>
        <strain evidence="5">CGMCC 1.15290</strain>
    </source>
</reference>
<comment type="caution">
    <text evidence="5">The sequence shown here is derived from an EMBL/GenBank/DDBJ whole genome shotgun (WGS) entry which is preliminary data.</text>
</comment>
<dbReference type="InterPro" id="IPR036890">
    <property type="entry name" value="HATPase_C_sf"/>
</dbReference>
<keyword evidence="1" id="KW-0802">TPR repeat</keyword>
<dbReference type="InterPro" id="IPR050640">
    <property type="entry name" value="Bact_2-comp_sensor_kinase"/>
</dbReference>
<dbReference type="InterPro" id="IPR011990">
    <property type="entry name" value="TPR-like_helical_dom_sf"/>
</dbReference>
<evidence type="ECO:0000313" key="5">
    <source>
        <dbReference type="EMBL" id="GGH75620.1"/>
    </source>
</evidence>
<feature type="repeat" description="TPR" evidence="1">
    <location>
        <begin position="97"/>
        <end position="130"/>
    </location>
</feature>
<dbReference type="InterPro" id="IPR010559">
    <property type="entry name" value="Sig_transdc_His_kin_internal"/>
</dbReference>
<feature type="domain" description="Signal transduction histidine kinase internal region" evidence="4">
    <location>
        <begin position="361"/>
        <end position="431"/>
    </location>
</feature>
<dbReference type="InterPro" id="IPR003594">
    <property type="entry name" value="HATPase_dom"/>
</dbReference>
<evidence type="ECO:0000256" key="2">
    <source>
        <dbReference type="SAM" id="Phobius"/>
    </source>
</evidence>
<dbReference type="AlphaFoldDB" id="A0A917MZH8"/>
<dbReference type="GO" id="GO:0000155">
    <property type="term" value="F:phosphorelay sensor kinase activity"/>
    <property type="evidence" value="ECO:0007669"/>
    <property type="project" value="InterPro"/>
</dbReference>
<keyword evidence="6" id="KW-1185">Reference proteome</keyword>
<evidence type="ECO:0000313" key="6">
    <source>
        <dbReference type="Proteomes" id="UP000627292"/>
    </source>
</evidence>
<dbReference type="PANTHER" id="PTHR34220:SF7">
    <property type="entry name" value="SENSOR HISTIDINE KINASE YPDA"/>
    <property type="match status" value="1"/>
</dbReference>
<keyword evidence="2" id="KW-0472">Membrane</keyword>
<dbReference type="Gene3D" id="3.30.565.10">
    <property type="entry name" value="Histidine kinase-like ATPase, C-terminal domain"/>
    <property type="match status" value="1"/>
</dbReference>
<keyword evidence="2" id="KW-0812">Transmembrane</keyword>
<dbReference type="GO" id="GO:0016020">
    <property type="term" value="C:membrane"/>
    <property type="evidence" value="ECO:0007669"/>
    <property type="project" value="InterPro"/>
</dbReference>
<dbReference type="Pfam" id="PF06580">
    <property type="entry name" value="His_kinase"/>
    <property type="match status" value="1"/>
</dbReference>
<dbReference type="EMBL" id="BMIB01000004">
    <property type="protein sequence ID" value="GGH75620.1"/>
    <property type="molecule type" value="Genomic_DNA"/>
</dbReference>
<dbReference type="SUPFAM" id="SSF81901">
    <property type="entry name" value="HCP-like"/>
    <property type="match status" value="1"/>
</dbReference>
<evidence type="ECO:0000256" key="1">
    <source>
        <dbReference type="PROSITE-ProRule" id="PRU00339"/>
    </source>
</evidence>
<organism evidence="5 6">
    <name type="scientific">Filimonas zeae</name>
    <dbReference type="NCBI Taxonomy" id="1737353"/>
    <lineage>
        <taxon>Bacteria</taxon>
        <taxon>Pseudomonadati</taxon>
        <taxon>Bacteroidota</taxon>
        <taxon>Chitinophagia</taxon>
        <taxon>Chitinophagales</taxon>
        <taxon>Chitinophagaceae</taxon>
        <taxon>Filimonas</taxon>
    </lineage>
</organism>
<dbReference type="Pfam" id="PF02518">
    <property type="entry name" value="HATPase_c"/>
    <property type="match status" value="1"/>
</dbReference>
<dbReference type="Gene3D" id="1.25.40.10">
    <property type="entry name" value="Tetratricopeptide repeat domain"/>
    <property type="match status" value="2"/>
</dbReference>
<evidence type="ECO:0000259" key="4">
    <source>
        <dbReference type="Pfam" id="PF06580"/>
    </source>
</evidence>
<dbReference type="Pfam" id="PF13424">
    <property type="entry name" value="TPR_12"/>
    <property type="match status" value="1"/>
</dbReference>
<feature type="transmembrane region" description="Helical" evidence="2">
    <location>
        <begin position="325"/>
        <end position="344"/>
    </location>
</feature>
<name>A0A917MZH8_9BACT</name>
<dbReference type="PROSITE" id="PS50005">
    <property type="entry name" value="TPR"/>
    <property type="match status" value="1"/>
</dbReference>
<feature type="domain" description="Histidine kinase/HSP90-like ATPase" evidence="3">
    <location>
        <begin position="457"/>
        <end position="561"/>
    </location>
</feature>
<dbReference type="Proteomes" id="UP000627292">
    <property type="component" value="Unassembled WGS sequence"/>
</dbReference>
<evidence type="ECO:0000259" key="3">
    <source>
        <dbReference type="Pfam" id="PF02518"/>
    </source>
</evidence>
<dbReference type="SMART" id="SM00028">
    <property type="entry name" value="TPR"/>
    <property type="match status" value="5"/>
</dbReference>
<reference evidence="5" key="2">
    <citation type="submission" date="2020-09" db="EMBL/GenBank/DDBJ databases">
        <authorList>
            <person name="Sun Q."/>
            <person name="Zhou Y."/>
        </authorList>
    </citation>
    <scope>NUCLEOTIDE SEQUENCE</scope>
    <source>
        <strain evidence="5">CGMCC 1.15290</strain>
    </source>
</reference>